<proteinExistence type="predicted"/>
<dbReference type="PANTHER" id="PTHR23502:SF60">
    <property type="entry name" value="MAJOR FACILITATOR SUPERFAMILY (MFS) PROFILE DOMAIN-CONTAINING PROTEIN-RELATED"/>
    <property type="match status" value="1"/>
</dbReference>
<dbReference type="PANTHER" id="PTHR23502">
    <property type="entry name" value="MAJOR FACILITATOR SUPERFAMILY"/>
    <property type="match status" value="1"/>
</dbReference>
<evidence type="ECO:0000256" key="1">
    <source>
        <dbReference type="ARBA" id="ARBA00004141"/>
    </source>
</evidence>
<reference evidence="6 7" key="1">
    <citation type="submission" date="2015-08" db="EMBL/GenBank/DDBJ databases">
        <title>Genome sequencing of Penicillium nordicum.</title>
        <authorList>
            <person name="Nguyen H.D."/>
            <person name="Seifert K.A."/>
        </authorList>
    </citation>
    <scope>NUCLEOTIDE SEQUENCE [LARGE SCALE GENOMIC DNA]</scope>
    <source>
        <strain evidence="6 7">DAOMC 185683</strain>
    </source>
</reference>
<comment type="caution">
    <text evidence="6">The sequence shown here is derived from an EMBL/GenBank/DDBJ whole genome shotgun (WGS) entry which is preliminary data.</text>
</comment>
<feature type="transmembrane region" description="Helical" evidence="5">
    <location>
        <begin position="128"/>
        <end position="151"/>
    </location>
</feature>
<evidence type="ECO:0000313" key="7">
    <source>
        <dbReference type="Proteomes" id="UP000037696"/>
    </source>
</evidence>
<dbReference type="InterPro" id="IPR036259">
    <property type="entry name" value="MFS_trans_sf"/>
</dbReference>
<keyword evidence="2 5" id="KW-0812">Transmembrane</keyword>
<sequence length="186" mass="20377">MAILAKFDGINKKPAVTENAPQETAEIQQSHQSLTIDFEEKRPRKPTKLARVKEMDHNTCCLFFHVFNATVFVNCRTRVCDELHMDALLEAVLVLLTFVLTYCIGPLMLGLLSEMFKRATILHSGNSFYLIFNLVLALEGAGGLVAGAGIISDCFPKEERGWVIAIYNLGPGFGPSLGAVVGGFIT</sequence>
<evidence type="ECO:0000313" key="6">
    <source>
        <dbReference type="EMBL" id="KOS43859.1"/>
    </source>
</evidence>
<evidence type="ECO:0000256" key="5">
    <source>
        <dbReference type="SAM" id="Phobius"/>
    </source>
</evidence>
<dbReference type="GO" id="GO:0016020">
    <property type="term" value="C:membrane"/>
    <property type="evidence" value="ECO:0007669"/>
    <property type="project" value="UniProtKB-SubCell"/>
</dbReference>
<dbReference type="Gene3D" id="1.20.1250.20">
    <property type="entry name" value="MFS general substrate transporter like domains"/>
    <property type="match status" value="1"/>
</dbReference>
<keyword evidence="4 5" id="KW-0472">Membrane</keyword>
<dbReference type="GO" id="GO:0022857">
    <property type="term" value="F:transmembrane transporter activity"/>
    <property type="evidence" value="ECO:0007669"/>
    <property type="project" value="TreeGrafter"/>
</dbReference>
<feature type="transmembrane region" description="Helical" evidence="5">
    <location>
        <begin position="87"/>
        <end position="108"/>
    </location>
</feature>
<evidence type="ECO:0000256" key="4">
    <source>
        <dbReference type="ARBA" id="ARBA00023136"/>
    </source>
</evidence>
<feature type="transmembrane region" description="Helical" evidence="5">
    <location>
        <begin position="163"/>
        <end position="185"/>
    </location>
</feature>
<evidence type="ECO:0000256" key="2">
    <source>
        <dbReference type="ARBA" id="ARBA00022692"/>
    </source>
</evidence>
<organism evidence="6 7">
    <name type="scientific">Penicillium nordicum</name>
    <dbReference type="NCBI Taxonomy" id="229535"/>
    <lineage>
        <taxon>Eukaryota</taxon>
        <taxon>Fungi</taxon>
        <taxon>Dikarya</taxon>
        <taxon>Ascomycota</taxon>
        <taxon>Pezizomycotina</taxon>
        <taxon>Eurotiomycetes</taxon>
        <taxon>Eurotiomycetidae</taxon>
        <taxon>Eurotiales</taxon>
        <taxon>Aspergillaceae</taxon>
        <taxon>Penicillium</taxon>
    </lineage>
</organism>
<dbReference type="EMBL" id="LHQQ01000072">
    <property type="protein sequence ID" value="KOS43859.1"/>
    <property type="molecule type" value="Genomic_DNA"/>
</dbReference>
<dbReference type="Proteomes" id="UP000037696">
    <property type="component" value="Unassembled WGS sequence"/>
</dbReference>
<dbReference type="STRING" id="229535.A0A0M9WGE2"/>
<keyword evidence="7" id="KW-1185">Reference proteome</keyword>
<dbReference type="AlphaFoldDB" id="A0A0M9WGE2"/>
<evidence type="ECO:0000256" key="3">
    <source>
        <dbReference type="ARBA" id="ARBA00022989"/>
    </source>
</evidence>
<name>A0A0M9WGE2_9EURO</name>
<dbReference type="OrthoDB" id="10584343at2759"/>
<accession>A0A0M9WGE2</accession>
<gene>
    <name evidence="6" type="ORF">ACN38_g5236</name>
</gene>
<comment type="subcellular location">
    <subcellularLocation>
        <location evidence="1">Membrane</location>
        <topology evidence="1">Multi-pass membrane protein</topology>
    </subcellularLocation>
</comment>
<keyword evidence="3 5" id="KW-1133">Transmembrane helix</keyword>
<protein>
    <recommendedName>
        <fullName evidence="8">Major facilitator superfamily (MFS) profile domain-containing protein</fullName>
    </recommendedName>
</protein>
<dbReference type="SUPFAM" id="SSF103473">
    <property type="entry name" value="MFS general substrate transporter"/>
    <property type="match status" value="1"/>
</dbReference>
<evidence type="ECO:0008006" key="8">
    <source>
        <dbReference type="Google" id="ProtNLM"/>
    </source>
</evidence>